<gene>
    <name evidence="9" type="ORF">PRZ48_013104</name>
</gene>
<dbReference type="PANTHER" id="PTHR12628">
    <property type="entry name" value="POLYCOMB-LIKE TRANSCRIPTION FACTOR"/>
    <property type="match status" value="1"/>
</dbReference>
<comment type="caution">
    <text evidence="9">The sequence shown here is derived from an EMBL/GenBank/DDBJ whole genome shotgun (WGS) entry which is preliminary data.</text>
</comment>
<evidence type="ECO:0000259" key="8">
    <source>
        <dbReference type="PROSITE" id="PS50016"/>
    </source>
</evidence>
<protein>
    <recommendedName>
        <fullName evidence="8">PHD-type domain-containing protein</fullName>
    </recommendedName>
</protein>
<dbReference type="Proteomes" id="UP001305779">
    <property type="component" value="Unassembled WGS sequence"/>
</dbReference>
<accession>A0ABR0E3P1</accession>
<dbReference type="Pfam" id="PF00628">
    <property type="entry name" value="PHD"/>
    <property type="match status" value="1"/>
</dbReference>
<dbReference type="SUPFAM" id="SSF57903">
    <property type="entry name" value="FYVE/PHD zinc finger"/>
    <property type="match status" value="1"/>
</dbReference>
<dbReference type="InterPro" id="IPR013083">
    <property type="entry name" value="Znf_RING/FYVE/PHD"/>
</dbReference>
<feature type="domain" description="PHD-type" evidence="8">
    <location>
        <begin position="228"/>
        <end position="284"/>
    </location>
</feature>
<keyword evidence="5" id="KW-0539">Nucleus</keyword>
<evidence type="ECO:0000313" key="10">
    <source>
        <dbReference type="Proteomes" id="UP001305779"/>
    </source>
</evidence>
<evidence type="ECO:0000256" key="7">
    <source>
        <dbReference type="SAM" id="MobiDB-lite"/>
    </source>
</evidence>
<feature type="region of interest" description="Disordered" evidence="7">
    <location>
        <begin position="1"/>
        <end position="225"/>
    </location>
</feature>
<feature type="compositionally biased region" description="Low complexity" evidence="7">
    <location>
        <begin position="25"/>
        <end position="43"/>
    </location>
</feature>
<evidence type="ECO:0000256" key="2">
    <source>
        <dbReference type="ARBA" id="ARBA00022723"/>
    </source>
</evidence>
<comment type="subcellular location">
    <subcellularLocation>
        <location evidence="1">Nucleus</location>
    </subcellularLocation>
</comment>
<keyword evidence="2" id="KW-0479">Metal-binding</keyword>
<proteinExistence type="predicted"/>
<feature type="region of interest" description="Disordered" evidence="7">
    <location>
        <begin position="346"/>
        <end position="404"/>
    </location>
</feature>
<keyword evidence="10" id="KW-1185">Reference proteome</keyword>
<dbReference type="Gene3D" id="3.30.40.10">
    <property type="entry name" value="Zinc/RING finger domain, C3HC4 (zinc finger)"/>
    <property type="match status" value="1"/>
</dbReference>
<evidence type="ECO:0000256" key="4">
    <source>
        <dbReference type="ARBA" id="ARBA00022833"/>
    </source>
</evidence>
<dbReference type="PROSITE" id="PS01359">
    <property type="entry name" value="ZF_PHD_1"/>
    <property type="match status" value="1"/>
</dbReference>
<evidence type="ECO:0000256" key="3">
    <source>
        <dbReference type="ARBA" id="ARBA00022771"/>
    </source>
</evidence>
<feature type="compositionally biased region" description="Basic residues" evidence="7">
    <location>
        <begin position="149"/>
        <end position="169"/>
    </location>
</feature>
<dbReference type="InterPro" id="IPR019787">
    <property type="entry name" value="Znf_PHD-finger"/>
</dbReference>
<dbReference type="CDD" id="cd15502">
    <property type="entry name" value="PHD_Phf1p_Phf2p_like"/>
    <property type="match status" value="1"/>
</dbReference>
<dbReference type="InterPro" id="IPR001965">
    <property type="entry name" value="Znf_PHD"/>
</dbReference>
<evidence type="ECO:0000256" key="6">
    <source>
        <dbReference type="PROSITE-ProRule" id="PRU00146"/>
    </source>
</evidence>
<organism evidence="9 10">
    <name type="scientific">Zasmidium cellare</name>
    <name type="common">Wine cellar mold</name>
    <name type="synonym">Racodium cellare</name>
    <dbReference type="NCBI Taxonomy" id="395010"/>
    <lineage>
        <taxon>Eukaryota</taxon>
        <taxon>Fungi</taxon>
        <taxon>Dikarya</taxon>
        <taxon>Ascomycota</taxon>
        <taxon>Pezizomycotina</taxon>
        <taxon>Dothideomycetes</taxon>
        <taxon>Dothideomycetidae</taxon>
        <taxon>Mycosphaerellales</taxon>
        <taxon>Mycosphaerellaceae</taxon>
        <taxon>Zasmidium</taxon>
    </lineage>
</organism>
<dbReference type="PANTHER" id="PTHR12628:SF10">
    <property type="entry name" value="HOMEOBOX DOMAIN-CONTAINING PROTEIN"/>
    <property type="match status" value="1"/>
</dbReference>
<name>A0ABR0E3P1_ZASCE</name>
<keyword evidence="4" id="KW-0862">Zinc</keyword>
<evidence type="ECO:0000256" key="5">
    <source>
        <dbReference type="ARBA" id="ARBA00023242"/>
    </source>
</evidence>
<dbReference type="InterPro" id="IPR011011">
    <property type="entry name" value="Znf_FYVE_PHD"/>
</dbReference>
<feature type="compositionally biased region" description="Low complexity" evidence="7">
    <location>
        <begin position="363"/>
        <end position="377"/>
    </location>
</feature>
<dbReference type="SMART" id="SM00249">
    <property type="entry name" value="PHD"/>
    <property type="match status" value="1"/>
</dbReference>
<feature type="compositionally biased region" description="Acidic residues" evidence="7">
    <location>
        <begin position="173"/>
        <end position="183"/>
    </location>
</feature>
<sequence>MADPPTAGTTAQAPDPTNDAPDQEAPAAPRSSSALSDAPSIDDTIVVGGSAQAPETVRQPSAQTEELVRRINENAASAAKAGTPPWEAAREAVMKDMATSEQFAGVPARGGAGRGRGRGRGGKRASFADADEGAKVEDGSLSTPGSGRPRGRGGRPRGRGRGAGRGGKRKRDDDEDGASDSSDEVTPIATMTKSGRNVQKPTSFVPPPPQSPTTNKRKRPYNRRNPENAVCKSCLRGTSPASNMIVFCDGCNTPYHRYCHKPPIDQAVIDQVDKEWYCSQCESDRVVPVPEAEVAGFVSVPGASAEERQKYFSSLTQGMLVTLMTKATTLHPDLPVFEPAFKNKISNSMTNGHSHTDPPPQPIITAPPLQPQHAHPPVADDANYGPEVHPPNYPRPGQGLMKSLPPEQEDLQWLVEDDDRFGVFTHLYQADATAGAVDGGA</sequence>
<keyword evidence="3 6" id="KW-0863">Zinc-finger</keyword>
<evidence type="ECO:0000256" key="1">
    <source>
        <dbReference type="ARBA" id="ARBA00004123"/>
    </source>
</evidence>
<dbReference type="EMBL" id="JAXOVC010000011">
    <property type="protein sequence ID" value="KAK4495836.1"/>
    <property type="molecule type" value="Genomic_DNA"/>
</dbReference>
<dbReference type="InterPro" id="IPR019786">
    <property type="entry name" value="Zinc_finger_PHD-type_CS"/>
</dbReference>
<evidence type="ECO:0000313" key="9">
    <source>
        <dbReference type="EMBL" id="KAK4495836.1"/>
    </source>
</evidence>
<dbReference type="PROSITE" id="PS50016">
    <property type="entry name" value="ZF_PHD_2"/>
    <property type="match status" value="1"/>
</dbReference>
<reference evidence="9 10" key="1">
    <citation type="journal article" date="2023" name="G3 (Bethesda)">
        <title>A chromosome-level genome assembly of Zasmidium syzygii isolated from banana leaves.</title>
        <authorList>
            <person name="van Westerhoven A.C."/>
            <person name="Mehrabi R."/>
            <person name="Talebi R."/>
            <person name="Steentjes M.B.F."/>
            <person name="Corcolon B."/>
            <person name="Chong P.A."/>
            <person name="Kema G.H.J."/>
            <person name="Seidl M.F."/>
        </authorList>
    </citation>
    <scope>NUCLEOTIDE SEQUENCE [LARGE SCALE GENOMIC DNA]</scope>
    <source>
        <strain evidence="9 10">P124</strain>
    </source>
</reference>